<feature type="transmembrane region" description="Helical" evidence="1">
    <location>
        <begin position="188"/>
        <end position="206"/>
    </location>
</feature>
<dbReference type="AlphaFoldDB" id="A0A075WGZ1"/>
<dbReference type="Proteomes" id="UP000028501">
    <property type="component" value="Chromosome"/>
</dbReference>
<name>A0A075WGZ1_ARCFL</name>
<dbReference type="EMBL" id="CP006577">
    <property type="protein sequence ID" value="AIG98369.1"/>
    <property type="molecule type" value="Genomic_DNA"/>
</dbReference>
<accession>A0A075WGZ1</accession>
<keyword evidence="1" id="KW-0472">Membrane</keyword>
<dbReference type="RefSeq" id="WP_048095725.1">
    <property type="nucleotide sequence ID" value="NZ_CP006577.1"/>
</dbReference>
<reference evidence="2 3" key="1">
    <citation type="submission" date="2013-07" db="EMBL/GenBank/DDBJ databases">
        <title>Genome of Archaeoglobus fulgidus.</title>
        <authorList>
            <person name="Fiebig A."/>
            <person name="Birkeland N.-K."/>
        </authorList>
    </citation>
    <scope>NUCLEOTIDE SEQUENCE [LARGE SCALE GENOMIC DNA]</scope>
    <source>
        <strain evidence="2 3">DSM 8774</strain>
    </source>
</reference>
<organism evidence="2 3">
    <name type="scientific">Archaeoglobus fulgidus DSM 8774</name>
    <dbReference type="NCBI Taxonomy" id="1344584"/>
    <lineage>
        <taxon>Archaea</taxon>
        <taxon>Methanobacteriati</taxon>
        <taxon>Methanobacteriota</taxon>
        <taxon>Archaeoglobi</taxon>
        <taxon>Archaeoglobales</taxon>
        <taxon>Archaeoglobaceae</taxon>
        <taxon>Archaeoglobus</taxon>
    </lineage>
</organism>
<feature type="transmembrane region" description="Helical" evidence="1">
    <location>
        <begin position="212"/>
        <end position="233"/>
    </location>
</feature>
<keyword evidence="1" id="KW-1133">Transmembrane helix</keyword>
<protein>
    <submittedName>
        <fullName evidence="2">Uncharacterized protein</fullName>
    </submittedName>
</protein>
<sequence length="261" mass="29335">MYCEDARAKIANICLEIAETAASVALERGYEISKEPIKKGVYKCRDTSKKELAADLLLEARSLWVWSNKIGSERVEDPSLVRRSREDLRNASMFRAGEAMRLIVDALVKDGEIISELDRIPIPLDLVKKGFDDADEIVPKKVLKIKPEEDPEMLMNKVAYYCGLAMGYVVKKADVDENLQRKFLRLKLAYSVAAPFTFGVFLYASYLASGIGLGGLIASIFGVVAVMEAFKLMSSYIEKIEMKIRWTGKLDPYVKEGISWE</sequence>
<dbReference type="GeneID" id="24795107"/>
<evidence type="ECO:0000313" key="2">
    <source>
        <dbReference type="EMBL" id="AIG98369.1"/>
    </source>
</evidence>
<evidence type="ECO:0000256" key="1">
    <source>
        <dbReference type="SAM" id="Phobius"/>
    </source>
</evidence>
<dbReference type="HOGENOM" id="CLU_1063956_0_0_2"/>
<gene>
    <name evidence="2" type="ORF">AFULGI_00016070</name>
</gene>
<evidence type="ECO:0000313" key="3">
    <source>
        <dbReference type="Proteomes" id="UP000028501"/>
    </source>
</evidence>
<proteinExistence type="predicted"/>
<dbReference type="KEGG" id="afg:AFULGI_00016070"/>
<keyword evidence="1" id="KW-0812">Transmembrane</keyword>